<name>A0ABW5TAQ1_9FLAO</name>
<keyword evidence="2" id="KW-1185">Reference proteome</keyword>
<dbReference type="EMBL" id="JBHULY010000016">
    <property type="protein sequence ID" value="MFD2726257.1"/>
    <property type="molecule type" value="Genomic_DNA"/>
</dbReference>
<proteinExistence type="predicted"/>
<evidence type="ECO:0000313" key="2">
    <source>
        <dbReference type="Proteomes" id="UP001597476"/>
    </source>
</evidence>
<evidence type="ECO:0000313" key="1">
    <source>
        <dbReference type="EMBL" id="MFD2726257.1"/>
    </source>
</evidence>
<comment type="caution">
    <text evidence="1">The sequence shown here is derived from an EMBL/GenBank/DDBJ whole genome shotgun (WGS) entry which is preliminary data.</text>
</comment>
<reference evidence="2" key="1">
    <citation type="journal article" date="2019" name="Int. J. Syst. Evol. Microbiol.">
        <title>The Global Catalogue of Microorganisms (GCM) 10K type strain sequencing project: providing services to taxonomists for standard genome sequencing and annotation.</title>
        <authorList>
            <consortium name="The Broad Institute Genomics Platform"/>
            <consortium name="The Broad Institute Genome Sequencing Center for Infectious Disease"/>
            <person name="Wu L."/>
            <person name="Ma J."/>
        </authorList>
    </citation>
    <scope>NUCLEOTIDE SEQUENCE [LARGE SCALE GENOMIC DNA]</scope>
    <source>
        <strain evidence="2">KCTC 42398</strain>
    </source>
</reference>
<protein>
    <recommendedName>
        <fullName evidence="3">Integrase</fullName>
    </recommendedName>
</protein>
<sequence length="43" mass="5133">MLYSKEKEYGKRSYAHLYIHTTSEQVHRLQRKGKVKLNGTPKK</sequence>
<evidence type="ECO:0008006" key="3">
    <source>
        <dbReference type="Google" id="ProtNLM"/>
    </source>
</evidence>
<accession>A0ABW5TAQ1</accession>
<dbReference type="RefSeq" id="WP_380291017.1">
    <property type="nucleotide sequence ID" value="NZ_JBHULY010000016.1"/>
</dbReference>
<organism evidence="1 2">
    <name type="scientific">Hyunsoonleella rubra</name>
    <dbReference type="NCBI Taxonomy" id="1737062"/>
    <lineage>
        <taxon>Bacteria</taxon>
        <taxon>Pseudomonadati</taxon>
        <taxon>Bacteroidota</taxon>
        <taxon>Flavobacteriia</taxon>
        <taxon>Flavobacteriales</taxon>
        <taxon>Flavobacteriaceae</taxon>
    </lineage>
</organism>
<dbReference type="Proteomes" id="UP001597476">
    <property type="component" value="Unassembled WGS sequence"/>
</dbReference>
<gene>
    <name evidence="1" type="ORF">ACFSR8_08520</name>
</gene>